<evidence type="ECO:0000256" key="4">
    <source>
        <dbReference type="ARBA" id="ARBA00021907"/>
    </source>
</evidence>
<comment type="similarity">
    <text evidence="2 12">Belongs to the ABC-4 integral membrane protein family. FtsX subfamily.</text>
</comment>
<comment type="subcellular location">
    <subcellularLocation>
        <location evidence="1">Cell inner membrane</location>
        <topology evidence="1">Multi-pass membrane protein</topology>
    </subcellularLocation>
    <subcellularLocation>
        <location evidence="12">Cell membrane</location>
    </subcellularLocation>
</comment>
<evidence type="ECO:0000256" key="8">
    <source>
        <dbReference type="ARBA" id="ARBA00022692"/>
    </source>
</evidence>
<comment type="caution">
    <text evidence="15">The sequence shown here is derived from an EMBL/GenBank/DDBJ whole genome shotgun (WGS) entry which is preliminary data.</text>
</comment>
<gene>
    <name evidence="15" type="ORF">HXL70_01740</name>
</gene>
<evidence type="ECO:0000313" key="16">
    <source>
        <dbReference type="Proteomes" id="UP000757890"/>
    </source>
</evidence>
<dbReference type="GO" id="GO:0051301">
    <property type="term" value="P:cell division"/>
    <property type="evidence" value="ECO:0007669"/>
    <property type="project" value="UniProtKB-KW"/>
</dbReference>
<keyword evidence="9" id="KW-1133">Transmembrane helix</keyword>
<protein>
    <recommendedName>
        <fullName evidence="4 12">Cell division protein FtsX</fullName>
    </recommendedName>
</protein>
<evidence type="ECO:0000256" key="9">
    <source>
        <dbReference type="ARBA" id="ARBA00022989"/>
    </source>
</evidence>
<comment type="function">
    <text evidence="12">Part of the ABC transporter FtsEX involved in asymmetric cellular division facilitating the initiation of sporulation.</text>
</comment>
<organism evidence="15 16">
    <name type="scientific">Dialister invisus</name>
    <dbReference type="NCBI Taxonomy" id="218538"/>
    <lineage>
        <taxon>Bacteria</taxon>
        <taxon>Bacillati</taxon>
        <taxon>Bacillota</taxon>
        <taxon>Negativicutes</taxon>
        <taxon>Veillonellales</taxon>
        <taxon>Veillonellaceae</taxon>
        <taxon>Dialister</taxon>
    </lineage>
</organism>
<evidence type="ECO:0000256" key="6">
    <source>
        <dbReference type="ARBA" id="ARBA00022519"/>
    </source>
</evidence>
<dbReference type="InterPro" id="IPR047590">
    <property type="entry name" value="FtsX_proteobact-type"/>
</dbReference>
<dbReference type="Gene3D" id="3.30.70.3040">
    <property type="match status" value="1"/>
</dbReference>
<dbReference type="Pfam" id="PF18075">
    <property type="entry name" value="FtsX_ECD"/>
    <property type="match status" value="1"/>
</dbReference>
<evidence type="ECO:0000256" key="1">
    <source>
        <dbReference type="ARBA" id="ARBA00004429"/>
    </source>
</evidence>
<dbReference type="NCBIfam" id="NF038347">
    <property type="entry name" value="FtsX_Gpos"/>
    <property type="match status" value="1"/>
</dbReference>
<dbReference type="EMBL" id="JABZMK010000002">
    <property type="protein sequence ID" value="MBF1128761.1"/>
    <property type="molecule type" value="Genomic_DNA"/>
</dbReference>
<evidence type="ECO:0000259" key="13">
    <source>
        <dbReference type="Pfam" id="PF02687"/>
    </source>
</evidence>
<evidence type="ECO:0000259" key="14">
    <source>
        <dbReference type="Pfam" id="PF18075"/>
    </source>
</evidence>
<dbReference type="Proteomes" id="UP000757890">
    <property type="component" value="Unassembled WGS sequence"/>
</dbReference>
<name>A0A6L6TP00_9FIRM</name>
<evidence type="ECO:0000256" key="7">
    <source>
        <dbReference type="ARBA" id="ARBA00022618"/>
    </source>
</evidence>
<keyword evidence="5 12" id="KW-1003">Cell membrane</keyword>
<dbReference type="GO" id="GO:0005886">
    <property type="term" value="C:plasma membrane"/>
    <property type="evidence" value="ECO:0007669"/>
    <property type="project" value="UniProtKB-SubCell"/>
</dbReference>
<feature type="domain" description="FtsX extracellular" evidence="14">
    <location>
        <begin position="58"/>
        <end position="150"/>
    </location>
</feature>
<dbReference type="InterPro" id="IPR004513">
    <property type="entry name" value="FtsX"/>
</dbReference>
<keyword evidence="7 12" id="KW-0132">Cell division</keyword>
<evidence type="ECO:0000256" key="3">
    <source>
        <dbReference type="ARBA" id="ARBA00011160"/>
    </source>
</evidence>
<dbReference type="GeneID" id="78276935"/>
<evidence type="ECO:0000256" key="10">
    <source>
        <dbReference type="ARBA" id="ARBA00023136"/>
    </source>
</evidence>
<dbReference type="PIRSF" id="PIRSF003097">
    <property type="entry name" value="FtsX"/>
    <property type="match status" value="1"/>
</dbReference>
<dbReference type="InterPro" id="IPR058204">
    <property type="entry name" value="FtsX_firmicutes-type"/>
</dbReference>
<keyword evidence="10 12" id="KW-0472">Membrane</keyword>
<dbReference type="AlphaFoldDB" id="A0A6L6TP00"/>
<comment type="subunit">
    <text evidence="3">Forms a membrane-associated complex with FtsE.</text>
</comment>
<dbReference type="Pfam" id="PF02687">
    <property type="entry name" value="FtsX"/>
    <property type="match status" value="1"/>
</dbReference>
<dbReference type="PANTHER" id="PTHR47755:SF1">
    <property type="entry name" value="CELL DIVISION PROTEIN FTSX"/>
    <property type="match status" value="1"/>
</dbReference>
<proteinExistence type="inferred from homology"/>
<evidence type="ECO:0000256" key="12">
    <source>
        <dbReference type="PIRNR" id="PIRNR003097"/>
    </source>
</evidence>
<sequence>MFSSLRYFWSEAFKSLFRNQFMAIASVLTVTVSMFILGGFLCVVLNINHMASYLENQVEMTVYLKEGLRTEQVMDVGAHLKKLPGIKEISFTNKDQAMADFKERMGNQSALLDSINGNPLPASYQVSFYSPDELKAAVDIAKTYSSVDAVQYGQDIIDQLYKIAQIIRISGIMLILFLAGAELFIISNTIRLTVFARRREIQIMKYVGATNGFIRWPFLFEGMIIGFIGSSIASLILWLGYNVILDEIAEAGLVFIPLISLWPFMMYVVLILMAAGILIGGSGSAISLRKYMKV</sequence>
<keyword evidence="8" id="KW-0812">Transmembrane</keyword>
<dbReference type="PANTHER" id="PTHR47755">
    <property type="entry name" value="CELL DIVISION PROTEIN FTSX"/>
    <property type="match status" value="1"/>
</dbReference>
<dbReference type="InterPro" id="IPR003838">
    <property type="entry name" value="ABC3_permease_C"/>
</dbReference>
<reference evidence="15" key="1">
    <citation type="submission" date="2020-04" db="EMBL/GenBank/DDBJ databases">
        <title>Deep metagenomics examines the oral microbiome during advanced dental caries in children, revealing novel taxa and co-occurrences with host molecules.</title>
        <authorList>
            <person name="Baker J.L."/>
            <person name="Morton J.T."/>
            <person name="Dinis M."/>
            <person name="Alvarez R."/>
            <person name="Tran N.C."/>
            <person name="Knight R."/>
            <person name="Edlund A."/>
        </authorList>
    </citation>
    <scope>NUCLEOTIDE SEQUENCE</scope>
    <source>
        <strain evidence="15">JCVI_32_bin.14</strain>
    </source>
</reference>
<feature type="domain" description="ABC3 transporter permease C-terminal" evidence="13">
    <location>
        <begin position="173"/>
        <end position="293"/>
    </location>
</feature>
<evidence type="ECO:0000256" key="11">
    <source>
        <dbReference type="ARBA" id="ARBA00023306"/>
    </source>
</evidence>
<accession>A0A6L6TP00</accession>
<evidence type="ECO:0000313" key="15">
    <source>
        <dbReference type="EMBL" id="MBF1128761.1"/>
    </source>
</evidence>
<dbReference type="InterPro" id="IPR040690">
    <property type="entry name" value="FtsX_ECD"/>
</dbReference>
<dbReference type="NCBIfam" id="TIGR00439">
    <property type="entry name" value="FtsX_Gneg"/>
    <property type="match status" value="1"/>
</dbReference>
<evidence type="ECO:0000256" key="2">
    <source>
        <dbReference type="ARBA" id="ARBA00007379"/>
    </source>
</evidence>
<evidence type="ECO:0000256" key="5">
    <source>
        <dbReference type="ARBA" id="ARBA00022475"/>
    </source>
</evidence>
<dbReference type="RefSeq" id="WP_007069171.1">
    <property type="nucleotide sequence ID" value="NZ_CAKVSM010000001.1"/>
</dbReference>
<keyword evidence="6" id="KW-0997">Cell inner membrane</keyword>
<keyword evidence="11 12" id="KW-0131">Cell cycle</keyword>